<dbReference type="AlphaFoldDB" id="A0A0C2VV35"/>
<name>A0A0C2VV35_9BACL</name>
<dbReference type="Gene3D" id="3.30.70.930">
    <property type="match status" value="2"/>
</dbReference>
<protein>
    <recommendedName>
        <fullName evidence="2">Thiamin/hydroxymethyl pyrimidine-binding YkoF putative domain-containing protein</fullName>
    </recommendedName>
</protein>
<evidence type="ECO:0000256" key="1">
    <source>
        <dbReference type="PIRSR" id="PIRSR021331-1"/>
    </source>
</evidence>
<dbReference type="EMBL" id="JXRR01000001">
    <property type="protein sequence ID" value="KIL52782.1"/>
    <property type="molecule type" value="Genomic_DNA"/>
</dbReference>
<dbReference type="GO" id="GO:0030975">
    <property type="term" value="F:thiamine binding"/>
    <property type="evidence" value="ECO:0007669"/>
    <property type="project" value="InterPro"/>
</dbReference>
<accession>A0A0C2VV35</accession>
<feature type="binding site" evidence="1">
    <location>
        <position position="27"/>
    </location>
    <ligand>
        <name>thiamine</name>
        <dbReference type="ChEBI" id="CHEBI:18385"/>
    </ligand>
</feature>
<proteinExistence type="predicted"/>
<evidence type="ECO:0000313" key="3">
    <source>
        <dbReference type="EMBL" id="KIL52782.1"/>
    </source>
</evidence>
<organism evidence="3 4">
    <name type="scientific">Jeotgalibacillus campisalis</name>
    <dbReference type="NCBI Taxonomy" id="220754"/>
    <lineage>
        <taxon>Bacteria</taxon>
        <taxon>Bacillati</taxon>
        <taxon>Bacillota</taxon>
        <taxon>Bacilli</taxon>
        <taxon>Bacillales</taxon>
        <taxon>Caryophanaceae</taxon>
        <taxon>Jeotgalibacillus</taxon>
    </lineage>
</organism>
<evidence type="ECO:0000259" key="2">
    <source>
        <dbReference type="Pfam" id="PF07615"/>
    </source>
</evidence>
<dbReference type="InterPro" id="IPR011522">
    <property type="entry name" value="Thiamin/HMP-bd_put_YkoF"/>
</dbReference>
<dbReference type="SUPFAM" id="SSF89957">
    <property type="entry name" value="MTH1187/YkoF-like"/>
    <property type="match status" value="1"/>
</dbReference>
<dbReference type="Proteomes" id="UP000031972">
    <property type="component" value="Unassembled WGS sequence"/>
</dbReference>
<comment type="caution">
    <text evidence="3">The sequence shown here is derived from an EMBL/GenBank/DDBJ whole genome shotgun (WGS) entry which is preliminary data.</text>
</comment>
<feature type="domain" description="Thiamin/hydroxymethyl pyrimidine-binding YkoF putative" evidence="2">
    <location>
        <begin position="20"/>
        <end position="99"/>
    </location>
</feature>
<sequence>MTNTQSTSFSAGASCGTSQIAGCRFSLHPMDDQFVSLLKGAMEKADTSKIWRSTDDVSTCVRGREIHIFDVVKAMVLHTAKTGAHVALNATFSIGCPGDTEGDAYMAEDDIRLNEPVVKDLSQYVSSQFALYPMGDPDYMKTIMDQVAVAEKHGTLKKGVHYASGLHGDIHDVFATLEEVFANAQQSKSSHIVMTVNMSINSPSHQEDK</sequence>
<reference evidence="3 4" key="1">
    <citation type="submission" date="2015-01" db="EMBL/GenBank/DDBJ databases">
        <title>Jeotgalibacillus campisalis genome sequencing.</title>
        <authorList>
            <person name="Goh K.M."/>
            <person name="Chan K.-G."/>
            <person name="Yaakop A.S."/>
            <person name="Ee R."/>
            <person name="Gan H.M."/>
            <person name="Chan C.S."/>
        </authorList>
    </citation>
    <scope>NUCLEOTIDE SEQUENCE [LARGE SCALE GENOMIC DNA]</scope>
    <source>
        <strain evidence="3 4">SF-57</strain>
    </source>
</reference>
<dbReference type="RefSeq" id="WP_052476614.1">
    <property type="nucleotide sequence ID" value="NZ_JXRR01000001.1"/>
</dbReference>
<dbReference type="InterPro" id="IPR029756">
    <property type="entry name" value="MTH1187/YkoF-like"/>
</dbReference>
<keyword evidence="4" id="KW-1185">Reference proteome</keyword>
<gene>
    <name evidence="3" type="ORF">KR50_01100</name>
</gene>
<dbReference type="PATRIC" id="fig|220754.4.peg.113"/>
<dbReference type="InterPro" id="IPR015835">
    <property type="entry name" value="HMP/thiamine-bd"/>
</dbReference>
<evidence type="ECO:0000313" key="4">
    <source>
        <dbReference type="Proteomes" id="UP000031972"/>
    </source>
</evidence>
<feature type="domain" description="Thiamin/hydroxymethyl pyrimidine-binding YkoF putative" evidence="2">
    <location>
        <begin position="126"/>
        <end position="204"/>
    </location>
</feature>
<dbReference type="OrthoDB" id="7767286at2"/>
<dbReference type="PIRSF" id="PIRSF021331">
    <property type="entry name" value="YkoF"/>
    <property type="match status" value="1"/>
</dbReference>
<dbReference type="Pfam" id="PF07615">
    <property type="entry name" value="Ykof"/>
    <property type="match status" value="2"/>
</dbReference>
<feature type="binding site" evidence="1">
    <location>
        <position position="59"/>
    </location>
    <ligand>
        <name>thiamine</name>
        <dbReference type="ChEBI" id="CHEBI:18385"/>
    </ligand>
</feature>